<sequence>METQNSGNYTDRDPRADGARNTKKVRFKEAVDGEATNMVVDSDQRPIMSFKDKLLGGGVASSDGDLEGIFGKNESDFELLEGDVNMSMVDGFRQSPSRIALRTSWSMDHIWAIPYCATMDEKFNPTQPYPSVVMASIRLPDLQTDNRTRGRFARLAVFINLDKPLVSQVLVDGAVQRVKYEALPTVCFCCGKYGHVKELCPLVVANLASGSSVDAAVASSGDDVRGGGKGKRVDYGPWMLVERSSRVANGILGLMG</sequence>
<dbReference type="AlphaFoldDB" id="A0A7J9ICA8"/>
<proteinExistence type="predicted"/>
<keyword evidence="1" id="KW-0862">Zinc</keyword>
<accession>A0A7J9ICA8</accession>
<gene>
    <name evidence="4" type="ORF">Gohar_028444</name>
</gene>
<evidence type="ECO:0000256" key="2">
    <source>
        <dbReference type="SAM" id="MobiDB-lite"/>
    </source>
</evidence>
<feature type="compositionally biased region" description="Basic and acidic residues" evidence="2">
    <location>
        <begin position="10"/>
        <end position="20"/>
    </location>
</feature>
<keyword evidence="5" id="KW-1185">Reference proteome</keyword>
<evidence type="ECO:0000256" key="1">
    <source>
        <dbReference type="PROSITE-ProRule" id="PRU00047"/>
    </source>
</evidence>
<dbReference type="OrthoDB" id="1926761at2759"/>
<feature type="domain" description="CCHC-type" evidence="3">
    <location>
        <begin position="187"/>
        <end position="201"/>
    </location>
</feature>
<feature type="region of interest" description="Disordered" evidence="2">
    <location>
        <begin position="1"/>
        <end position="22"/>
    </location>
</feature>
<dbReference type="PROSITE" id="PS50158">
    <property type="entry name" value="ZF_CCHC"/>
    <property type="match status" value="1"/>
</dbReference>
<protein>
    <recommendedName>
        <fullName evidence="3">CCHC-type domain-containing protein</fullName>
    </recommendedName>
</protein>
<dbReference type="InterPro" id="IPR040256">
    <property type="entry name" value="At4g02000-like"/>
</dbReference>
<organism evidence="4 5">
    <name type="scientific">Gossypium harknessii</name>
    <dbReference type="NCBI Taxonomy" id="34285"/>
    <lineage>
        <taxon>Eukaryota</taxon>
        <taxon>Viridiplantae</taxon>
        <taxon>Streptophyta</taxon>
        <taxon>Embryophyta</taxon>
        <taxon>Tracheophyta</taxon>
        <taxon>Spermatophyta</taxon>
        <taxon>Magnoliopsida</taxon>
        <taxon>eudicotyledons</taxon>
        <taxon>Gunneridae</taxon>
        <taxon>Pentapetalae</taxon>
        <taxon>rosids</taxon>
        <taxon>malvids</taxon>
        <taxon>Malvales</taxon>
        <taxon>Malvaceae</taxon>
        <taxon>Malvoideae</taxon>
        <taxon>Gossypium</taxon>
    </lineage>
</organism>
<dbReference type="GO" id="GO:0003676">
    <property type="term" value="F:nucleic acid binding"/>
    <property type="evidence" value="ECO:0007669"/>
    <property type="project" value="InterPro"/>
</dbReference>
<dbReference type="InterPro" id="IPR001878">
    <property type="entry name" value="Znf_CCHC"/>
</dbReference>
<dbReference type="Proteomes" id="UP000593560">
    <property type="component" value="Unassembled WGS sequence"/>
</dbReference>
<evidence type="ECO:0000259" key="3">
    <source>
        <dbReference type="PROSITE" id="PS50158"/>
    </source>
</evidence>
<evidence type="ECO:0000313" key="5">
    <source>
        <dbReference type="Proteomes" id="UP000593560"/>
    </source>
</evidence>
<dbReference type="GO" id="GO:0008270">
    <property type="term" value="F:zinc ion binding"/>
    <property type="evidence" value="ECO:0007669"/>
    <property type="project" value="UniProtKB-KW"/>
</dbReference>
<dbReference type="PANTHER" id="PTHR31286">
    <property type="entry name" value="GLYCINE-RICH CELL WALL STRUCTURAL PROTEIN 1.8-LIKE"/>
    <property type="match status" value="1"/>
</dbReference>
<name>A0A7J9ICA8_9ROSI</name>
<evidence type="ECO:0000313" key="4">
    <source>
        <dbReference type="EMBL" id="MBA0819528.1"/>
    </source>
</evidence>
<dbReference type="PANTHER" id="PTHR31286:SF173">
    <property type="entry name" value="DUF4283 DOMAIN-CONTAINING PROTEIN"/>
    <property type="match status" value="1"/>
</dbReference>
<reference evidence="4 5" key="1">
    <citation type="journal article" date="2019" name="Genome Biol. Evol.">
        <title>Insights into the evolution of the New World diploid cottons (Gossypium, subgenus Houzingenia) based on genome sequencing.</title>
        <authorList>
            <person name="Grover C.E."/>
            <person name="Arick M.A. 2nd"/>
            <person name="Thrash A."/>
            <person name="Conover J.L."/>
            <person name="Sanders W.S."/>
            <person name="Peterson D.G."/>
            <person name="Frelichowski J.E."/>
            <person name="Scheffler J.A."/>
            <person name="Scheffler B.E."/>
            <person name="Wendel J.F."/>
        </authorList>
    </citation>
    <scope>NUCLEOTIDE SEQUENCE [LARGE SCALE GENOMIC DNA]</scope>
    <source>
        <strain evidence="4">0</strain>
        <tissue evidence="4">Leaf</tissue>
    </source>
</reference>
<keyword evidence="1" id="KW-0863">Zinc-finger</keyword>
<keyword evidence="1" id="KW-0479">Metal-binding</keyword>
<comment type="caution">
    <text evidence="4">The sequence shown here is derived from an EMBL/GenBank/DDBJ whole genome shotgun (WGS) entry which is preliminary data.</text>
</comment>
<dbReference type="EMBL" id="JABFAD010330133">
    <property type="protein sequence ID" value="MBA0819528.1"/>
    <property type="molecule type" value="Genomic_DNA"/>
</dbReference>